<comment type="caution">
    <text evidence="2">The sequence shown here is derived from an EMBL/GenBank/DDBJ whole genome shotgun (WGS) entry which is preliminary data.</text>
</comment>
<feature type="region of interest" description="Disordered" evidence="1">
    <location>
        <begin position="72"/>
        <end position="114"/>
    </location>
</feature>
<dbReference type="EMBL" id="CAWUPB010001108">
    <property type="protein sequence ID" value="CAK7338075.1"/>
    <property type="molecule type" value="Genomic_DNA"/>
</dbReference>
<dbReference type="AlphaFoldDB" id="A0AAV1RNU7"/>
<keyword evidence="3" id="KW-1185">Reference proteome</keyword>
<evidence type="ECO:0000256" key="1">
    <source>
        <dbReference type="SAM" id="MobiDB-lite"/>
    </source>
</evidence>
<dbReference type="Proteomes" id="UP001314170">
    <property type="component" value="Unassembled WGS sequence"/>
</dbReference>
<evidence type="ECO:0000313" key="3">
    <source>
        <dbReference type="Proteomes" id="UP001314170"/>
    </source>
</evidence>
<feature type="compositionally biased region" description="Basic residues" evidence="1">
    <location>
        <begin position="175"/>
        <end position="186"/>
    </location>
</feature>
<feature type="region of interest" description="Disordered" evidence="1">
    <location>
        <begin position="143"/>
        <end position="192"/>
    </location>
</feature>
<gene>
    <name evidence="2" type="ORF">DCAF_LOCUS13116</name>
</gene>
<organism evidence="2 3">
    <name type="scientific">Dovyalis caffra</name>
    <dbReference type="NCBI Taxonomy" id="77055"/>
    <lineage>
        <taxon>Eukaryota</taxon>
        <taxon>Viridiplantae</taxon>
        <taxon>Streptophyta</taxon>
        <taxon>Embryophyta</taxon>
        <taxon>Tracheophyta</taxon>
        <taxon>Spermatophyta</taxon>
        <taxon>Magnoliopsida</taxon>
        <taxon>eudicotyledons</taxon>
        <taxon>Gunneridae</taxon>
        <taxon>Pentapetalae</taxon>
        <taxon>rosids</taxon>
        <taxon>fabids</taxon>
        <taxon>Malpighiales</taxon>
        <taxon>Salicaceae</taxon>
        <taxon>Flacourtieae</taxon>
        <taxon>Dovyalis</taxon>
    </lineage>
</organism>
<evidence type="ECO:0000313" key="2">
    <source>
        <dbReference type="EMBL" id="CAK7338075.1"/>
    </source>
</evidence>
<reference evidence="2 3" key="1">
    <citation type="submission" date="2024-01" db="EMBL/GenBank/DDBJ databases">
        <authorList>
            <person name="Waweru B."/>
        </authorList>
    </citation>
    <scope>NUCLEOTIDE SEQUENCE [LARGE SCALE GENOMIC DNA]</scope>
</reference>
<proteinExistence type="predicted"/>
<protein>
    <submittedName>
        <fullName evidence="2">Uncharacterized protein</fullName>
    </submittedName>
</protein>
<feature type="non-terminal residue" evidence="2">
    <location>
        <position position="192"/>
    </location>
</feature>
<name>A0AAV1RNU7_9ROSI</name>
<accession>A0AAV1RNU7</accession>
<feature type="compositionally biased region" description="Basic and acidic residues" evidence="1">
    <location>
        <begin position="100"/>
        <end position="113"/>
    </location>
</feature>
<sequence length="192" mass="20905">MSPVHVVNTKKLDVAMVGENRSRFNVLQRLNPACCRFFAPAPAERYDPMHFEIVVASNVYKAKSKPIKPQGLYESTPVRVPSQGTQKGKVSTAGMGATYDNDRSHGRLSDPNDRVASLSGDTIVDMDRLDVAQIPAEIEIGIHNVGDSDAKGPPSNTREGGEQSCKGTRLDRASRRIPTRSGRMRTRGGGSR</sequence>